<comment type="subcellular location">
    <subcellularLocation>
        <location evidence="1">Cytoplasm</location>
        <location evidence="1">Cytoskeleton</location>
    </subcellularLocation>
</comment>
<dbReference type="GO" id="GO:0008154">
    <property type="term" value="P:actin polymerization or depolymerization"/>
    <property type="evidence" value="ECO:0007669"/>
    <property type="project" value="TreeGrafter"/>
</dbReference>
<dbReference type="GO" id="GO:0051016">
    <property type="term" value="P:barbed-end actin filament capping"/>
    <property type="evidence" value="ECO:0007669"/>
    <property type="project" value="TreeGrafter"/>
</dbReference>
<keyword evidence="5" id="KW-0677">Repeat</keyword>
<keyword evidence="7" id="KW-0009">Actin-binding</keyword>
<keyword evidence="4" id="KW-0963">Cytoplasm</keyword>
<dbReference type="Gene3D" id="3.40.20.10">
    <property type="entry name" value="Severin"/>
    <property type="match status" value="6"/>
</dbReference>
<dbReference type="GO" id="GO:0015629">
    <property type="term" value="C:actin cytoskeleton"/>
    <property type="evidence" value="ECO:0007669"/>
    <property type="project" value="TreeGrafter"/>
</dbReference>
<evidence type="ECO:0000256" key="5">
    <source>
        <dbReference type="ARBA" id="ARBA00022737"/>
    </source>
</evidence>
<dbReference type="GO" id="GO:0005546">
    <property type="term" value="F:phosphatidylinositol-4,5-bisphosphate binding"/>
    <property type="evidence" value="ECO:0007669"/>
    <property type="project" value="TreeGrafter"/>
</dbReference>
<dbReference type="CDD" id="cd11289">
    <property type="entry name" value="gelsolin_S2_like"/>
    <property type="match status" value="1"/>
</dbReference>
<evidence type="ECO:0000256" key="4">
    <source>
        <dbReference type="ARBA" id="ARBA00022490"/>
    </source>
</evidence>
<dbReference type="InterPro" id="IPR007123">
    <property type="entry name" value="Gelsolin-like_dom"/>
</dbReference>
<dbReference type="CDD" id="cd11288">
    <property type="entry name" value="gelsolin_S5_like"/>
    <property type="match status" value="1"/>
</dbReference>
<dbReference type="AlphaFoldDB" id="A0A6P7SER9"/>
<dbReference type="Proteomes" id="UP000515154">
    <property type="component" value="Linkage group LG5"/>
</dbReference>
<evidence type="ECO:0000256" key="7">
    <source>
        <dbReference type="ARBA" id="ARBA00023203"/>
    </source>
</evidence>
<evidence type="ECO:0000256" key="3">
    <source>
        <dbReference type="ARBA" id="ARBA00022467"/>
    </source>
</evidence>
<keyword evidence="6" id="KW-0106">Calcium</keyword>
<dbReference type="Pfam" id="PF00626">
    <property type="entry name" value="Gelsolin"/>
    <property type="match status" value="6"/>
</dbReference>
<dbReference type="GO" id="GO:0051015">
    <property type="term" value="F:actin filament binding"/>
    <property type="evidence" value="ECO:0007669"/>
    <property type="project" value="InterPro"/>
</dbReference>
<accession>A0A6P7SER9</accession>
<dbReference type="Gene3D" id="1.10.950.10">
    <property type="entry name" value="Villin headpiece domain"/>
    <property type="match status" value="1"/>
</dbReference>
<dbReference type="PANTHER" id="PTHR11977:SF123">
    <property type="entry name" value="GELSOLIN"/>
    <property type="match status" value="1"/>
</dbReference>
<dbReference type="Pfam" id="PF02209">
    <property type="entry name" value="VHP"/>
    <property type="match status" value="1"/>
</dbReference>
<proteinExistence type="inferred from homology"/>
<reference evidence="11" key="1">
    <citation type="submission" date="2025-08" db="UniProtKB">
        <authorList>
            <consortium name="RefSeq"/>
        </authorList>
    </citation>
    <scope>IDENTIFICATION</scope>
</reference>
<keyword evidence="10" id="KW-1185">Reference proteome</keyword>
<dbReference type="SUPFAM" id="SSF47050">
    <property type="entry name" value="VHP, Villin headpiece domain"/>
    <property type="match status" value="1"/>
</dbReference>
<evidence type="ECO:0000256" key="6">
    <source>
        <dbReference type="ARBA" id="ARBA00022837"/>
    </source>
</evidence>
<dbReference type="SUPFAM" id="SSF55753">
    <property type="entry name" value="Actin depolymerizing proteins"/>
    <property type="match status" value="6"/>
</dbReference>
<evidence type="ECO:0000259" key="9">
    <source>
        <dbReference type="PROSITE" id="PS51089"/>
    </source>
</evidence>
<keyword evidence="3" id="KW-0117">Actin capping</keyword>
<name>A0A6P7SER9_9MOLL</name>
<evidence type="ECO:0000313" key="10">
    <source>
        <dbReference type="Proteomes" id="UP000515154"/>
    </source>
</evidence>
<dbReference type="CDD" id="cd11291">
    <property type="entry name" value="gelsolin_S6_like"/>
    <property type="match status" value="1"/>
</dbReference>
<dbReference type="GO" id="GO:0005737">
    <property type="term" value="C:cytoplasm"/>
    <property type="evidence" value="ECO:0007669"/>
    <property type="project" value="TreeGrafter"/>
</dbReference>
<dbReference type="FunFam" id="3.40.20.10:FF:000001">
    <property type="entry name" value="Gelsolin"/>
    <property type="match status" value="1"/>
</dbReference>
<dbReference type="SMART" id="SM00262">
    <property type="entry name" value="GEL"/>
    <property type="match status" value="6"/>
</dbReference>
<dbReference type="InterPro" id="IPR007122">
    <property type="entry name" value="Villin/Gelsolin"/>
</dbReference>
<dbReference type="InterPro" id="IPR036886">
    <property type="entry name" value="Villin_headpiece_dom_sf"/>
</dbReference>
<dbReference type="InterPro" id="IPR003128">
    <property type="entry name" value="Villin_headpiece"/>
</dbReference>
<dbReference type="PROSITE" id="PS51089">
    <property type="entry name" value="HP"/>
    <property type="match status" value="1"/>
</dbReference>
<dbReference type="SMART" id="SM00153">
    <property type="entry name" value="VHP"/>
    <property type="match status" value="1"/>
</dbReference>
<gene>
    <name evidence="11" type="primary">LOC115211877</name>
</gene>
<dbReference type="CDD" id="cd11292">
    <property type="entry name" value="gelsolin_S3_like"/>
    <property type="match status" value="1"/>
</dbReference>
<comment type="similarity">
    <text evidence="2">Belongs to the villin/gelsolin family.</text>
</comment>
<dbReference type="PANTHER" id="PTHR11977">
    <property type="entry name" value="VILLIN"/>
    <property type="match status" value="1"/>
</dbReference>
<evidence type="ECO:0000313" key="11">
    <source>
        <dbReference type="RefSeq" id="XP_029636476.1"/>
    </source>
</evidence>
<protein>
    <submittedName>
        <fullName evidence="11">Advillin isoform X1</fullName>
    </submittedName>
</protein>
<evidence type="ECO:0000256" key="2">
    <source>
        <dbReference type="ARBA" id="ARBA00008418"/>
    </source>
</evidence>
<dbReference type="FunFam" id="3.40.20.10:FF:000005">
    <property type="entry name" value="Gelsolin"/>
    <property type="match status" value="1"/>
</dbReference>
<sequence length="806" mass="92973">MPCDEAFNESGKQPGLEIWRIEKMKVVKQETTSSFYTGDAYIVLSTKKNPKHDKLTWDIHFWLGTECSKDEQGVAAYKTVELDDHLGGAPVQYREVQNHESQLFLSYFKKGITYLSGGIESGFRKVERNVYEKRLLHVKGKRNVRVTQVKCDVSSLNKGDVFILDCGEKIYIWTGPKSRGTERLKGMDVAKRIRDEERFGKATIRIVDKKWDSDSEFFKDLGSRGAISAEDSAVDDDEFEKNQNKLHKLYRVCDADGRIETTEVGERPLQSDMLDSNDCFILDTGSSGIFVWIGKNCTANERKSGWKLAMEFIDNKNYPEWTQVTRVVEQGETPLFKQYFEGWTEPQMVIGKARAYSIGSIARANRGKFDAKILHKHKSFNENDQLPDDGSGLLTIWYVYDKKLNVVPSEEFGTFYNGACYIILYVCCGAGGDGSQILYFWQGCKSSEDNIAACAMMVQTIDYKEVNGKAVQVRITQNQEPEHFLRIFHGKLIVLKGDGRKMNDLNNKTMLFHVRGYSEYNTRAMQVEPVASSLNSNDAFVLIHQDYSYLWLGREANSEEQKMARNVMRYLTNISEPAVILEGKEPDKFWEILGGKQDYATETVSQVNGIEMPPRLFHCSNASGYYKVEEIANFSQEDLYEDDVMLLDTFKEIYVWIGKGANEEEKRESLETAMDYIKTDPTGRTVDTTLIVQVKQGSEPFKFRGCFIEWDPKRWAKAKSYDEAKQELERENAGIAFVRDELSQYTKKYPIEQLRRQFLPKEIDRTNKEKYLSNEDFQKIFKMTPEEFYSKPTWKQVELKKQNDLF</sequence>
<dbReference type="PRINTS" id="PR00597">
    <property type="entry name" value="GELSOLIN"/>
</dbReference>
<evidence type="ECO:0000256" key="8">
    <source>
        <dbReference type="ARBA" id="ARBA00023212"/>
    </source>
</evidence>
<dbReference type="InterPro" id="IPR029006">
    <property type="entry name" value="ADF-H/Gelsolin-like_dom_sf"/>
</dbReference>
<dbReference type="FunFam" id="3.40.20.10:FF:000002">
    <property type="entry name" value="Gelsolin"/>
    <property type="match status" value="1"/>
</dbReference>
<evidence type="ECO:0000256" key="1">
    <source>
        <dbReference type="ARBA" id="ARBA00004245"/>
    </source>
</evidence>
<dbReference type="GO" id="GO:0051014">
    <property type="term" value="P:actin filament severing"/>
    <property type="evidence" value="ECO:0007669"/>
    <property type="project" value="TreeGrafter"/>
</dbReference>
<feature type="domain" description="HP" evidence="9">
    <location>
        <begin position="743"/>
        <end position="806"/>
    </location>
</feature>
<dbReference type="KEGG" id="osn:115211877"/>
<organism evidence="10 11">
    <name type="scientific">Octopus sinensis</name>
    <name type="common">East Asian common octopus</name>
    <dbReference type="NCBI Taxonomy" id="2607531"/>
    <lineage>
        <taxon>Eukaryota</taxon>
        <taxon>Metazoa</taxon>
        <taxon>Spiralia</taxon>
        <taxon>Lophotrochozoa</taxon>
        <taxon>Mollusca</taxon>
        <taxon>Cephalopoda</taxon>
        <taxon>Coleoidea</taxon>
        <taxon>Octopodiformes</taxon>
        <taxon>Octopoda</taxon>
        <taxon>Incirrata</taxon>
        <taxon>Octopodidae</taxon>
        <taxon>Octopus</taxon>
    </lineage>
</organism>
<dbReference type="RefSeq" id="XP_029636476.1">
    <property type="nucleotide sequence ID" value="XM_029780616.2"/>
</dbReference>
<dbReference type="CDD" id="cd11290">
    <property type="entry name" value="gelsolin_S1_like"/>
    <property type="match status" value="1"/>
</dbReference>
<keyword evidence="8" id="KW-0206">Cytoskeleton</keyword>